<proteinExistence type="predicted"/>
<dbReference type="AlphaFoldDB" id="A0A1V9TV96"/>
<gene>
    <name evidence="2" type="ORF">B6U37_03995</name>
</gene>
<evidence type="ECO:0000259" key="1">
    <source>
        <dbReference type="Pfam" id="PF24024"/>
    </source>
</evidence>
<dbReference type="Pfam" id="PF24024">
    <property type="entry name" value="DUF7336"/>
    <property type="match status" value="1"/>
</dbReference>
<sequence>MNKIFVVVGIKHFTQAEIYHTRTEIVQHIIGIYSTKKHADEIAEQIGRSRESNYFPDSIKVKEYQLHEGTYYLQDER</sequence>
<evidence type="ECO:0000313" key="2">
    <source>
        <dbReference type="EMBL" id="OQR25656.1"/>
    </source>
</evidence>
<dbReference type="RefSeq" id="WP_081515730.1">
    <property type="nucleotide sequence ID" value="NZ_NBEW01000031.1"/>
</dbReference>
<feature type="domain" description="DUF7336" evidence="1">
    <location>
        <begin position="27"/>
        <end position="67"/>
    </location>
</feature>
<protein>
    <recommendedName>
        <fullName evidence="1">DUF7336 domain-containing protein</fullName>
    </recommendedName>
</protein>
<evidence type="ECO:0000313" key="3">
    <source>
        <dbReference type="Proteomes" id="UP000192353"/>
    </source>
</evidence>
<dbReference type="EMBL" id="NBEY01000032">
    <property type="protein sequence ID" value="OQR25656.1"/>
    <property type="molecule type" value="Genomic_DNA"/>
</dbReference>
<accession>A0A1V9TV96</accession>
<dbReference type="Proteomes" id="UP000192353">
    <property type="component" value="Unassembled WGS sequence"/>
</dbReference>
<reference evidence="2 3" key="1">
    <citation type="submission" date="2017-03" db="EMBL/GenBank/DDBJ databases">
        <title>Phylogenomics and comparative genomics of Lactobacillus salivarius, a mammalian gut commensal.</title>
        <authorList>
            <person name="Harris H.M."/>
        </authorList>
    </citation>
    <scope>NUCLEOTIDE SEQUENCE [LARGE SCALE GENOMIC DNA]</scope>
    <source>
        <strain evidence="2 3">AH4231</strain>
    </source>
</reference>
<organism evidence="2 3">
    <name type="scientific">Ligilactobacillus salivarius</name>
    <dbReference type="NCBI Taxonomy" id="1624"/>
    <lineage>
        <taxon>Bacteria</taxon>
        <taxon>Bacillati</taxon>
        <taxon>Bacillota</taxon>
        <taxon>Bacilli</taxon>
        <taxon>Lactobacillales</taxon>
        <taxon>Lactobacillaceae</taxon>
        <taxon>Ligilactobacillus</taxon>
    </lineage>
</organism>
<name>A0A1V9TV96_9LACO</name>
<comment type="caution">
    <text evidence="2">The sequence shown here is derived from an EMBL/GenBank/DDBJ whole genome shotgun (WGS) entry which is preliminary data.</text>
</comment>
<dbReference type="InterPro" id="IPR055760">
    <property type="entry name" value="DUF7336"/>
</dbReference>